<dbReference type="Pfam" id="PF02381">
    <property type="entry name" value="MraZ"/>
    <property type="match status" value="1"/>
</dbReference>
<dbReference type="InterPro" id="IPR037914">
    <property type="entry name" value="SpoVT-AbrB_sf"/>
</dbReference>
<evidence type="ECO:0000256" key="4">
    <source>
        <dbReference type="ARBA" id="ARBA00023015"/>
    </source>
</evidence>
<dbReference type="OrthoDB" id="9807753at2"/>
<proteinExistence type="inferred from homology"/>
<dbReference type="GO" id="GO:0000976">
    <property type="term" value="F:transcription cis-regulatory region binding"/>
    <property type="evidence" value="ECO:0007669"/>
    <property type="project" value="TreeGrafter"/>
</dbReference>
<evidence type="ECO:0000259" key="8">
    <source>
        <dbReference type="PROSITE" id="PS51740"/>
    </source>
</evidence>
<evidence type="ECO:0000256" key="1">
    <source>
        <dbReference type="ARBA" id="ARBA00013860"/>
    </source>
</evidence>
<comment type="caution">
    <text evidence="9">The sequence shown here is derived from an EMBL/GenBank/DDBJ whole genome shotgun (WGS) entry which is preliminary data.</text>
</comment>
<dbReference type="InterPro" id="IPR035644">
    <property type="entry name" value="MraZ_C"/>
</dbReference>
<keyword evidence="2 7" id="KW-0963">Cytoplasm</keyword>
<keyword evidence="3" id="KW-0677">Repeat</keyword>
<evidence type="ECO:0000256" key="2">
    <source>
        <dbReference type="ARBA" id="ARBA00022490"/>
    </source>
</evidence>
<dbReference type="SUPFAM" id="SSF89447">
    <property type="entry name" value="AbrB/MazE/MraZ-like"/>
    <property type="match status" value="1"/>
</dbReference>
<dbReference type="PANTHER" id="PTHR34701">
    <property type="entry name" value="TRANSCRIPTIONAL REGULATOR MRAZ"/>
    <property type="match status" value="1"/>
</dbReference>
<dbReference type="AlphaFoldDB" id="A0A317EF14"/>
<keyword evidence="5 7" id="KW-0238">DNA-binding</keyword>
<dbReference type="InterPro" id="IPR007159">
    <property type="entry name" value="SpoVT-AbrB_dom"/>
</dbReference>
<dbReference type="InterPro" id="IPR035642">
    <property type="entry name" value="MraZ_N"/>
</dbReference>
<dbReference type="PANTHER" id="PTHR34701:SF1">
    <property type="entry name" value="TRANSCRIPTIONAL REGULATOR MRAZ"/>
    <property type="match status" value="1"/>
</dbReference>
<evidence type="ECO:0000256" key="5">
    <source>
        <dbReference type="ARBA" id="ARBA00023125"/>
    </source>
</evidence>
<feature type="domain" description="SpoVT-AbrB" evidence="8">
    <location>
        <begin position="84"/>
        <end position="127"/>
    </location>
</feature>
<dbReference type="HAMAP" id="MF_01008">
    <property type="entry name" value="MraZ"/>
    <property type="match status" value="1"/>
</dbReference>
<comment type="subunit">
    <text evidence="7">Forms oligomers.</text>
</comment>
<evidence type="ECO:0000313" key="10">
    <source>
        <dbReference type="Proteomes" id="UP000245461"/>
    </source>
</evidence>
<feature type="domain" description="SpoVT-AbrB" evidence="8">
    <location>
        <begin position="8"/>
        <end position="53"/>
    </location>
</feature>
<dbReference type="Proteomes" id="UP000245461">
    <property type="component" value="Unassembled WGS sequence"/>
</dbReference>
<dbReference type="RefSeq" id="WP_109904430.1">
    <property type="nucleotide sequence ID" value="NZ_QGLE01000003.1"/>
</dbReference>
<evidence type="ECO:0000313" key="9">
    <source>
        <dbReference type="EMBL" id="PWR24720.1"/>
    </source>
</evidence>
<dbReference type="CDD" id="cd16321">
    <property type="entry name" value="MraZ_C"/>
    <property type="match status" value="1"/>
</dbReference>
<dbReference type="GO" id="GO:0005737">
    <property type="term" value="C:cytoplasm"/>
    <property type="evidence" value="ECO:0007669"/>
    <property type="project" value="UniProtKB-UniRule"/>
</dbReference>
<evidence type="ECO:0000256" key="7">
    <source>
        <dbReference type="HAMAP-Rule" id="MF_01008"/>
    </source>
</evidence>
<dbReference type="GO" id="GO:2000143">
    <property type="term" value="P:negative regulation of DNA-templated transcription initiation"/>
    <property type="evidence" value="ECO:0007669"/>
    <property type="project" value="TreeGrafter"/>
</dbReference>
<organism evidence="9 10">
    <name type="scientific">Zavarzinia aquatilis</name>
    <dbReference type="NCBI Taxonomy" id="2211142"/>
    <lineage>
        <taxon>Bacteria</taxon>
        <taxon>Pseudomonadati</taxon>
        <taxon>Pseudomonadota</taxon>
        <taxon>Alphaproteobacteria</taxon>
        <taxon>Rhodospirillales</taxon>
        <taxon>Zavarziniaceae</taxon>
        <taxon>Zavarzinia</taxon>
    </lineage>
</organism>
<comment type="subcellular location">
    <subcellularLocation>
        <location evidence="7">Cytoplasm</location>
        <location evidence="7">Nucleoid</location>
    </subcellularLocation>
</comment>
<name>A0A317EF14_9PROT</name>
<gene>
    <name evidence="7" type="primary">mraZ</name>
    <name evidence="9" type="ORF">DKG74_07930</name>
</gene>
<keyword evidence="4 7" id="KW-0805">Transcription regulation</keyword>
<dbReference type="GO" id="GO:0003700">
    <property type="term" value="F:DNA-binding transcription factor activity"/>
    <property type="evidence" value="ECO:0007669"/>
    <property type="project" value="UniProtKB-UniRule"/>
</dbReference>
<accession>A0A317EF14</accession>
<evidence type="ECO:0000256" key="3">
    <source>
        <dbReference type="ARBA" id="ARBA00022737"/>
    </source>
</evidence>
<keyword evidence="10" id="KW-1185">Reference proteome</keyword>
<comment type="similarity">
    <text evidence="7">Belongs to the MraZ family.</text>
</comment>
<keyword evidence="6 7" id="KW-0804">Transcription</keyword>
<dbReference type="CDD" id="cd16320">
    <property type="entry name" value="MraZ_N"/>
    <property type="match status" value="1"/>
</dbReference>
<evidence type="ECO:0000256" key="6">
    <source>
        <dbReference type="ARBA" id="ARBA00023163"/>
    </source>
</evidence>
<dbReference type="GO" id="GO:0009295">
    <property type="term" value="C:nucleoid"/>
    <property type="evidence" value="ECO:0007669"/>
    <property type="project" value="UniProtKB-SubCell"/>
</dbReference>
<dbReference type="Gene3D" id="3.40.1550.20">
    <property type="entry name" value="Transcriptional regulator MraZ domain"/>
    <property type="match status" value="1"/>
</dbReference>
<dbReference type="PROSITE" id="PS51740">
    <property type="entry name" value="SPOVT_ABRB"/>
    <property type="match status" value="2"/>
</dbReference>
<dbReference type="EMBL" id="QGLE01000003">
    <property type="protein sequence ID" value="PWR24720.1"/>
    <property type="molecule type" value="Genomic_DNA"/>
</dbReference>
<dbReference type="InterPro" id="IPR003444">
    <property type="entry name" value="MraZ"/>
</dbReference>
<reference evidence="9 10" key="1">
    <citation type="submission" date="2018-05" db="EMBL/GenBank/DDBJ databases">
        <title>Zavarzinia sp. HR-AS.</title>
        <authorList>
            <person name="Lee Y."/>
            <person name="Jeon C.O."/>
        </authorList>
    </citation>
    <scope>NUCLEOTIDE SEQUENCE [LARGE SCALE GENOMIC DNA]</scope>
    <source>
        <strain evidence="9 10">HR-AS</strain>
    </source>
</reference>
<protein>
    <recommendedName>
        <fullName evidence="1 7">Transcriptional regulator MraZ</fullName>
    </recommendedName>
</protein>
<dbReference type="InterPro" id="IPR020603">
    <property type="entry name" value="MraZ_dom"/>
</dbReference>
<dbReference type="InterPro" id="IPR038619">
    <property type="entry name" value="MraZ_sf"/>
</dbReference>
<sequence>MLALFTSTYTNKVDKKGRVSVPAPFRSLAASQGFNGVFVYPSLDYAAIDGSGAAYFERLAAMVDELPPFSEEREAFSTAIFGASHQLGFDPEGRIILPENLIAHAGLSEAVVFVGLGQQFRIWEPTAFAEMNAKAAQITRETRTRLSWPARAPATGNGGTNGGGAA</sequence>